<keyword evidence="2" id="KW-1133">Transmembrane helix</keyword>
<feature type="region of interest" description="Disordered" evidence="1">
    <location>
        <begin position="1"/>
        <end position="28"/>
    </location>
</feature>
<dbReference type="OrthoDB" id="3831528at2"/>
<dbReference type="RefSeq" id="WP_145803470.1">
    <property type="nucleotide sequence ID" value="NZ_VIVK01000001.1"/>
</dbReference>
<keyword evidence="2" id="KW-0812">Transmembrane</keyword>
<gene>
    <name evidence="3" type="ORF">FB561_0997</name>
</gene>
<evidence type="ECO:0000313" key="4">
    <source>
        <dbReference type="Proteomes" id="UP000318380"/>
    </source>
</evidence>
<proteinExistence type="predicted"/>
<dbReference type="Proteomes" id="UP000318380">
    <property type="component" value="Unassembled WGS sequence"/>
</dbReference>
<keyword evidence="4" id="KW-1185">Reference proteome</keyword>
<dbReference type="AlphaFoldDB" id="A0A561BM26"/>
<reference evidence="3 4" key="1">
    <citation type="submission" date="2019-06" db="EMBL/GenBank/DDBJ databases">
        <title>Sequencing the genomes of 1000 actinobacteria strains.</title>
        <authorList>
            <person name="Klenk H.-P."/>
        </authorList>
    </citation>
    <scope>NUCLEOTIDE SEQUENCE [LARGE SCALE GENOMIC DNA]</scope>
    <source>
        <strain evidence="3 4">DSM 24683</strain>
    </source>
</reference>
<keyword evidence="2" id="KW-0472">Membrane</keyword>
<evidence type="ECO:0000313" key="3">
    <source>
        <dbReference type="EMBL" id="TWD79931.1"/>
    </source>
</evidence>
<accession>A0A561BM26</accession>
<protein>
    <submittedName>
        <fullName evidence="3">Uncharacterized protein</fullName>
    </submittedName>
</protein>
<evidence type="ECO:0000256" key="2">
    <source>
        <dbReference type="SAM" id="Phobius"/>
    </source>
</evidence>
<feature type="transmembrane region" description="Helical" evidence="2">
    <location>
        <begin position="36"/>
        <end position="54"/>
    </location>
</feature>
<dbReference type="EMBL" id="VIVK01000001">
    <property type="protein sequence ID" value="TWD79931.1"/>
    <property type="molecule type" value="Genomic_DNA"/>
</dbReference>
<evidence type="ECO:0000256" key="1">
    <source>
        <dbReference type="SAM" id="MobiDB-lite"/>
    </source>
</evidence>
<name>A0A561BM26_9ACTN</name>
<comment type="caution">
    <text evidence="3">The sequence shown here is derived from an EMBL/GenBank/DDBJ whole genome shotgun (WGS) entry which is preliminary data.</text>
</comment>
<sequence>MTAQPEDPRTAQADAAAPDPLGPVSLPKRGRIGARAMALVGTASVAAMAVHFVVDNCTTHTSIQDPH</sequence>
<organism evidence="3 4">
    <name type="scientific">Kribbella amoyensis</name>
    <dbReference type="NCBI Taxonomy" id="996641"/>
    <lineage>
        <taxon>Bacteria</taxon>
        <taxon>Bacillati</taxon>
        <taxon>Actinomycetota</taxon>
        <taxon>Actinomycetes</taxon>
        <taxon>Propionibacteriales</taxon>
        <taxon>Kribbellaceae</taxon>
        <taxon>Kribbella</taxon>
    </lineage>
</organism>